<dbReference type="Pfam" id="PF14269">
    <property type="entry name" value="Arylsulfotran_2"/>
    <property type="match status" value="1"/>
</dbReference>
<proteinExistence type="predicted"/>
<organism evidence="3 4">
    <name type="scientific">Oleoguttula mirabilis</name>
    <dbReference type="NCBI Taxonomy" id="1507867"/>
    <lineage>
        <taxon>Eukaryota</taxon>
        <taxon>Fungi</taxon>
        <taxon>Dikarya</taxon>
        <taxon>Ascomycota</taxon>
        <taxon>Pezizomycotina</taxon>
        <taxon>Dothideomycetes</taxon>
        <taxon>Dothideomycetidae</taxon>
        <taxon>Mycosphaerellales</taxon>
        <taxon>Teratosphaeriaceae</taxon>
        <taxon>Oleoguttula</taxon>
    </lineage>
</organism>
<protein>
    <recommendedName>
        <fullName evidence="5">ASST-domain-containing protein</fullName>
    </recommendedName>
</protein>
<dbReference type="PANTHER" id="PTHR35340:SF5">
    <property type="entry name" value="ASST-DOMAIN-CONTAINING PROTEIN"/>
    <property type="match status" value="1"/>
</dbReference>
<keyword evidence="1" id="KW-0472">Membrane</keyword>
<gene>
    <name evidence="3" type="ORF">LTR36_005741</name>
</gene>
<reference evidence="3 4" key="1">
    <citation type="submission" date="2021-11" db="EMBL/GenBank/DDBJ databases">
        <title>Black yeast isolated from Biological Soil Crust.</title>
        <authorList>
            <person name="Kurbessoian T."/>
        </authorList>
    </citation>
    <scope>NUCLEOTIDE SEQUENCE [LARGE SCALE GENOMIC DNA]</scope>
    <source>
        <strain evidence="3 4">CCFEE 5522</strain>
    </source>
</reference>
<comment type="caution">
    <text evidence="3">The sequence shown here is derived from an EMBL/GenBank/DDBJ whole genome shotgun (WGS) entry which is preliminary data.</text>
</comment>
<feature type="chain" id="PRO_5043361987" description="ASST-domain-containing protein" evidence="2">
    <location>
        <begin position="20"/>
        <end position="663"/>
    </location>
</feature>
<keyword evidence="1" id="KW-1133">Transmembrane helix</keyword>
<feature type="signal peptide" evidence="2">
    <location>
        <begin position="1"/>
        <end position="19"/>
    </location>
</feature>
<dbReference type="EMBL" id="JAVFHQ010000034">
    <property type="protein sequence ID" value="KAK4543191.1"/>
    <property type="molecule type" value="Genomic_DNA"/>
</dbReference>
<keyword evidence="4" id="KW-1185">Reference proteome</keyword>
<feature type="transmembrane region" description="Helical" evidence="1">
    <location>
        <begin position="612"/>
        <end position="633"/>
    </location>
</feature>
<evidence type="ECO:0000313" key="3">
    <source>
        <dbReference type="EMBL" id="KAK4543191.1"/>
    </source>
</evidence>
<dbReference type="AlphaFoldDB" id="A0AAV9JDX0"/>
<dbReference type="PANTHER" id="PTHR35340">
    <property type="entry name" value="PQQ ENZYME REPEAT PROTEIN-RELATED"/>
    <property type="match status" value="1"/>
</dbReference>
<evidence type="ECO:0008006" key="5">
    <source>
        <dbReference type="Google" id="ProtNLM"/>
    </source>
</evidence>
<dbReference type="InterPro" id="IPR053143">
    <property type="entry name" value="Arylsulfate_ST"/>
</dbReference>
<evidence type="ECO:0000313" key="4">
    <source>
        <dbReference type="Proteomes" id="UP001324427"/>
    </source>
</evidence>
<sequence>MIGLVFLWHLATCLHLAHADNTSNAPTPQPEYNEAVDNGTFGYYPIRTYATTDDITSPQTNFLQWSPQCDDGLSYFITPRGWSLPNPGPMILDSHGELVWSKHFANKFGGQAYDFMVQTYEEQDYLTFWLGDDRVRGHGSGFYYMLNSSYDVVHKVGAASGLSADLHEFLITPEGTALMTMYQVAPHDVTAFREFDPENPEDHDPNYIWDCVFQEVTVDTQELVFEWRASEHVNINETYHGIGPGGTKNDPFDWFHINSIAKDDLGNYLISARYTHSITYIDGKSGDIIWTLGGRSNSFMDLSDGFGINFAWQHDAQFLPTDTFPNMYTPPTARPGYTTKLVTLFDNAAEDQHYEYGLTYSRGLLLEVTYPDVGHFIQTESEVDLNIRQEYNEPDLNNQKVREINGTDPDYTVRVIKSYENPRKVRSSSQGSLQVIPQDGRDPKVLVGYGLNALWTEFEADGTVLCDVHFGADVSWERGDIQSYRAYKFPWTGRPETRPLVEITDDDAEAYVSWNGATDVMDWILQCSDTETDNEQAWADVVRVSKSGFETIIPIPELGLGDARFLRVIALGEAGRRLDYGVSLTIDRGLMASYFPLLSETHLPASMGHISLVKLALISGSVLSGVLLLYEMYRRYLIHKMGRPGVGPLRWRQGPAYRLVADA</sequence>
<evidence type="ECO:0000256" key="2">
    <source>
        <dbReference type="SAM" id="SignalP"/>
    </source>
</evidence>
<name>A0AAV9JDX0_9PEZI</name>
<evidence type="ECO:0000256" key="1">
    <source>
        <dbReference type="SAM" id="Phobius"/>
    </source>
</evidence>
<dbReference type="InterPro" id="IPR039535">
    <property type="entry name" value="ASST-like"/>
</dbReference>
<dbReference type="Proteomes" id="UP001324427">
    <property type="component" value="Unassembled WGS sequence"/>
</dbReference>
<keyword evidence="1" id="KW-0812">Transmembrane</keyword>
<keyword evidence="2" id="KW-0732">Signal</keyword>
<accession>A0AAV9JDX0</accession>